<dbReference type="EMBL" id="FMSV02000355">
    <property type="protein sequence ID" value="SEH05548.1"/>
    <property type="molecule type" value="Genomic_DNA"/>
</dbReference>
<proteinExistence type="inferred from homology"/>
<dbReference type="GO" id="GO:0003676">
    <property type="term" value="F:nucleic acid binding"/>
    <property type="evidence" value="ECO:0007669"/>
    <property type="project" value="InterPro"/>
</dbReference>
<dbReference type="OrthoDB" id="9794876at2"/>
<protein>
    <recommendedName>
        <fullName evidence="2">UPF0102 protein MBHS_01403</fullName>
    </recommendedName>
</protein>
<dbReference type="InterPro" id="IPR003509">
    <property type="entry name" value="UPF0102_YraN-like"/>
</dbReference>
<dbReference type="NCBIfam" id="NF009150">
    <property type="entry name" value="PRK12497.1-3"/>
    <property type="match status" value="1"/>
</dbReference>
<evidence type="ECO:0000256" key="1">
    <source>
        <dbReference type="ARBA" id="ARBA00006738"/>
    </source>
</evidence>
<dbReference type="Proteomes" id="UP000236724">
    <property type="component" value="Unassembled WGS sequence"/>
</dbReference>
<dbReference type="Gene3D" id="3.40.1350.10">
    <property type="match status" value="1"/>
</dbReference>
<reference evidence="4 5" key="1">
    <citation type="submission" date="2016-10" db="EMBL/GenBank/DDBJ databases">
        <authorList>
            <person name="de Groot N.N."/>
        </authorList>
    </citation>
    <scope>NUCLEOTIDE SEQUENCE [LARGE SCALE GENOMIC DNA]</scope>
    <source>
        <strain evidence="4">MBHS1</strain>
    </source>
</reference>
<dbReference type="Pfam" id="PF02021">
    <property type="entry name" value="UPF0102"/>
    <property type="match status" value="1"/>
</dbReference>
<dbReference type="PANTHER" id="PTHR34039">
    <property type="entry name" value="UPF0102 PROTEIN YRAN"/>
    <property type="match status" value="1"/>
</dbReference>
<dbReference type="PANTHER" id="PTHR34039:SF1">
    <property type="entry name" value="UPF0102 PROTEIN YRAN"/>
    <property type="match status" value="1"/>
</dbReference>
<dbReference type="EMBL" id="FMSV02000365">
    <property type="protein sequence ID" value="SEH05603.1"/>
    <property type="molecule type" value="Genomic_DNA"/>
</dbReference>
<comment type="similarity">
    <text evidence="1 2">Belongs to the UPF0102 family.</text>
</comment>
<evidence type="ECO:0000313" key="5">
    <source>
        <dbReference type="Proteomes" id="UP000236724"/>
    </source>
</evidence>
<name>A0A1H6F7R8_9GAMM</name>
<dbReference type="InterPro" id="IPR011335">
    <property type="entry name" value="Restrct_endonuc-II-like"/>
</dbReference>
<evidence type="ECO:0000313" key="3">
    <source>
        <dbReference type="EMBL" id="SEH05548.1"/>
    </source>
</evidence>
<gene>
    <name evidence="3" type="ORF">MBHS_01403</name>
    <name evidence="4" type="ORF">MBHS_01458</name>
</gene>
<organism evidence="4 5">
    <name type="scientific">Candidatus Venteria ishoeyi</name>
    <dbReference type="NCBI Taxonomy" id="1899563"/>
    <lineage>
        <taxon>Bacteria</taxon>
        <taxon>Pseudomonadati</taxon>
        <taxon>Pseudomonadota</taxon>
        <taxon>Gammaproteobacteria</taxon>
        <taxon>Thiotrichales</taxon>
        <taxon>Thiotrichaceae</taxon>
        <taxon>Venteria</taxon>
    </lineage>
</organism>
<keyword evidence="5" id="KW-1185">Reference proteome</keyword>
<sequence>MYHGPWQSAQKYRIWWRKLVSYGQLFFNCLSKTKTTKRQIAKHLSDGQWAEQQAERYLLSQGLILLARNFSCTGGEIDRIMRQQQTLVFVEVRYRQSGGALASINRAKQQKILKCSAHYLRCHKQAAINLACRFDIITIEGLKKQPTLHWIKDAFRA</sequence>
<accession>A0A1H6F7R8</accession>
<dbReference type="CDD" id="cd20736">
    <property type="entry name" value="PoNe_Nuclease"/>
    <property type="match status" value="1"/>
</dbReference>
<dbReference type="RefSeq" id="WP_103919462.1">
    <property type="nucleotide sequence ID" value="NZ_FMSV02000355.1"/>
</dbReference>
<dbReference type="InterPro" id="IPR011856">
    <property type="entry name" value="tRNA_endonuc-like_dom_sf"/>
</dbReference>
<dbReference type="AlphaFoldDB" id="A0A1H6F7R8"/>
<dbReference type="SUPFAM" id="SSF52980">
    <property type="entry name" value="Restriction endonuclease-like"/>
    <property type="match status" value="1"/>
</dbReference>
<dbReference type="HAMAP" id="MF_00048">
    <property type="entry name" value="UPF0102"/>
    <property type="match status" value="1"/>
</dbReference>
<evidence type="ECO:0000256" key="2">
    <source>
        <dbReference type="HAMAP-Rule" id="MF_00048"/>
    </source>
</evidence>
<dbReference type="NCBIfam" id="TIGR00252">
    <property type="entry name" value="YraN family protein"/>
    <property type="match status" value="1"/>
</dbReference>
<evidence type="ECO:0000313" key="4">
    <source>
        <dbReference type="EMBL" id="SEH05603.1"/>
    </source>
</evidence>